<accession>A0ABM5NN43</accession>
<keyword evidence="3 6" id="KW-0963">Cytoplasm</keyword>
<evidence type="ECO:0000256" key="6">
    <source>
        <dbReference type="HAMAP-Rule" id="MF_00147"/>
    </source>
</evidence>
<feature type="binding site" evidence="6">
    <location>
        <position position="163"/>
    </location>
    <ligand>
        <name>substrate</name>
    </ligand>
</feature>
<evidence type="ECO:0000256" key="4">
    <source>
        <dbReference type="ARBA" id="ARBA00023152"/>
    </source>
</evidence>
<dbReference type="Proteomes" id="UP000013962">
    <property type="component" value="Chromosome"/>
</dbReference>
<evidence type="ECO:0000256" key="3">
    <source>
        <dbReference type="ARBA" id="ARBA00022490"/>
    </source>
</evidence>
<evidence type="ECO:0000256" key="5">
    <source>
        <dbReference type="ARBA" id="ARBA00023235"/>
    </source>
</evidence>
<dbReference type="InterPro" id="IPR013785">
    <property type="entry name" value="Aldolase_TIM"/>
</dbReference>
<dbReference type="InterPro" id="IPR022896">
    <property type="entry name" value="TrioseP_Isoase_bac/euk"/>
</dbReference>
<reference evidence="8 9" key="1">
    <citation type="journal article" date="2013" name="BMC Genomics">
        <title>Comparative genomic analyses of Mycoplasma hyopneumoniae pathogenic 168 strain and its high-passaged attenuated strain.</title>
        <authorList>
            <person name="Liu W."/>
            <person name="Xiao S."/>
            <person name="Li M."/>
            <person name="Guo S."/>
            <person name="Li S."/>
            <person name="Luo R."/>
            <person name="Feng Z."/>
            <person name="Li B."/>
            <person name="Zhou Z."/>
            <person name="Shao G."/>
            <person name="Chen H."/>
            <person name="Fang L."/>
        </authorList>
    </citation>
    <scope>NUCLEOTIDE SEQUENCE [LARGE SCALE GENOMIC DNA]</scope>
    <source>
        <strain evidence="8 9">168-L</strain>
    </source>
</reference>
<dbReference type="CDD" id="cd00311">
    <property type="entry name" value="TIM"/>
    <property type="match status" value="1"/>
</dbReference>
<keyword evidence="2 6" id="KW-0312">Gluconeogenesis</keyword>
<dbReference type="PROSITE" id="PS00171">
    <property type="entry name" value="TIM_1"/>
    <property type="match status" value="1"/>
</dbReference>
<dbReference type="Gene3D" id="3.20.20.70">
    <property type="entry name" value="Aldolase class I"/>
    <property type="match status" value="1"/>
</dbReference>
<comment type="catalytic activity">
    <reaction evidence="6 7">
        <text>D-glyceraldehyde 3-phosphate = dihydroxyacetone phosphate</text>
        <dbReference type="Rhea" id="RHEA:18585"/>
        <dbReference type="ChEBI" id="CHEBI:57642"/>
        <dbReference type="ChEBI" id="CHEBI:59776"/>
        <dbReference type="EC" id="5.3.1.1"/>
    </reaction>
</comment>
<keyword evidence="4 6" id="KW-0324">Glycolysis</keyword>
<keyword evidence="5 6" id="KW-0413">Isomerase</keyword>
<evidence type="ECO:0000256" key="1">
    <source>
        <dbReference type="ARBA" id="ARBA00007422"/>
    </source>
</evidence>
<dbReference type="SUPFAM" id="SSF51351">
    <property type="entry name" value="Triosephosphate isomerase (TIM)"/>
    <property type="match status" value="1"/>
</dbReference>
<comment type="subunit">
    <text evidence="6 7">Homodimer.</text>
</comment>
<dbReference type="GO" id="GO:0016853">
    <property type="term" value="F:isomerase activity"/>
    <property type="evidence" value="ECO:0007669"/>
    <property type="project" value="UniProtKB-KW"/>
</dbReference>
<organism evidence="8 9">
    <name type="scientific">Mesomycoplasma hyopneumoniae 168-L</name>
    <dbReference type="NCBI Taxonomy" id="1116211"/>
    <lineage>
        <taxon>Bacteria</taxon>
        <taxon>Bacillati</taxon>
        <taxon>Mycoplasmatota</taxon>
        <taxon>Mycoplasmoidales</taxon>
        <taxon>Metamycoplasmataceae</taxon>
        <taxon>Mesomycoplasma</taxon>
    </lineage>
</organism>
<keyword evidence="9" id="KW-1185">Reference proteome</keyword>
<proteinExistence type="inferred from homology"/>
<evidence type="ECO:0000313" key="8">
    <source>
        <dbReference type="EMBL" id="AGM21885.1"/>
    </source>
</evidence>
<dbReference type="InterPro" id="IPR000652">
    <property type="entry name" value="Triosephosphate_isomerase"/>
</dbReference>
<dbReference type="InterPro" id="IPR035990">
    <property type="entry name" value="TIM_sf"/>
</dbReference>
<dbReference type="EMBL" id="CP003131">
    <property type="protein sequence ID" value="AGM21885.1"/>
    <property type="molecule type" value="Genomic_DNA"/>
</dbReference>
<evidence type="ECO:0000256" key="7">
    <source>
        <dbReference type="RuleBase" id="RU363013"/>
    </source>
</evidence>
<comment type="pathway">
    <text evidence="6 7">Carbohydrate degradation; glycolysis; D-glyceraldehyde 3-phosphate from glycerone phosphate: step 1/1.</text>
</comment>
<dbReference type="PANTHER" id="PTHR21139">
    <property type="entry name" value="TRIOSEPHOSPHATE ISOMERASE"/>
    <property type="match status" value="1"/>
</dbReference>
<evidence type="ECO:0000256" key="2">
    <source>
        <dbReference type="ARBA" id="ARBA00022432"/>
    </source>
</evidence>
<gene>
    <name evidence="6" type="primary">tpiA</name>
    <name evidence="8" type="ORF">MHP168L_106</name>
</gene>
<dbReference type="EC" id="5.3.1.1" evidence="6 7"/>
<comment type="function">
    <text evidence="6">Involved in the gluconeogenesis. Catalyzes stereospecifically the conversion of dihydroxyacetone phosphate (DHAP) to D-glyceraldehyde-3-phosphate (G3P).</text>
</comment>
<dbReference type="Pfam" id="PF00121">
    <property type="entry name" value="TIM"/>
    <property type="match status" value="1"/>
</dbReference>
<feature type="active site" description="Electrophile" evidence="6">
    <location>
        <position position="88"/>
    </location>
</feature>
<comment type="subcellular location">
    <subcellularLocation>
        <location evidence="6 7">Cytoplasm</location>
    </subcellularLocation>
</comment>
<feature type="active site" description="Proton acceptor" evidence="6">
    <location>
        <position position="157"/>
    </location>
</feature>
<dbReference type="PANTHER" id="PTHR21139:SF42">
    <property type="entry name" value="TRIOSEPHOSPHATE ISOMERASE"/>
    <property type="match status" value="1"/>
</dbReference>
<comment type="caution">
    <text evidence="6">Lacks conserved residue(s) required for the propagation of feature annotation.</text>
</comment>
<feature type="binding site" evidence="6">
    <location>
        <begin position="216"/>
        <end position="217"/>
    </location>
    <ligand>
        <name>substrate</name>
    </ligand>
</feature>
<comment type="pathway">
    <text evidence="6 7">Carbohydrate biosynthesis; gluconeogenesis.</text>
</comment>
<comment type="similarity">
    <text evidence="1 6 7">Belongs to the triosephosphate isomerase family.</text>
</comment>
<dbReference type="NCBIfam" id="TIGR00419">
    <property type="entry name" value="tim"/>
    <property type="match status" value="1"/>
</dbReference>
<evidence type="ECO:0000313" key="9">
    <source>
        <dbReference type="Proteomes" id="UP000013962"/>
    </source>
</evidence>
<sequence length="232" mass="25505">MNKTVSETRDFIQKFDIFYQENVGKIKEDLDFAIAPSFISLSLISKSLTKKLEIAAQNLSQFDSGAFTGEISGKMLQDLGTKYVIIGHSERREIFKEKDEELKNKILQAQKYDLIPVFCVGESLLEFEAGLTKKVIISQINAIKSVLNFQKAIIAYEPIWAIGTGKTATAAIAEKVCGLIKENFGKNTKVIYGGSVNSKNINELISQKSIDGALVGGASLDPEEFGKILVNS</sequence>
<dbReference type="HAMAP" id="MF_00147_B">
    <property type="entry name" value="TIM_B"/>
    <property type="match status" value="1"/>
</dbReference>
<name>A0ABM5NN43_MESH1</name>
<dbReference type="PROSITE" id="PS51440">
    <property type="entry name" value="TIM_2"/>
    <property type="match status" value="1"/>
</dbReference>
<dbReference type="InterPro" id="IPR020861">
    <property type="entry name" value="Triosephosphate_isomerase_AS"/>
</dbReference>
<feature type="binding site" evidence="6">
    <location>
        <position position="195"/>
    </location>
    <ligand>
        <name>substrate</name>
    </ligand>
</feature>
<protein>
    <recommendedName>
        <fullName evidence="6 7">Triosephosphate isomerase</fullName>
        <shortName evidence="6">TIM</shortName>
        <shortName evidence="6">TPI</shortName>
        <ecNumber evidence="6 7">5.3.1.1</ecNumber>
    </recommendedName>
    <alternativeName>
        <fullName evidence="6">Triose-phosphate isomerase</fullName>
    </alternativeName>
</protein>